<organism evidence="1">
    <name type="scientific">Candidatus Kentrum sp. UNK</name>
    <dbReference type="NCBI Taxonomy" id="2126344"/>
    <lineage>
        <taxon>Bacteria</taxon>
        <taxon>Pseudomonadati</taxon>
        <taxon>Pseudomonadota</taxon>
        <taxon>Gammaproteobacteria</taxon>
        <taxon>Candidatus Kentrum</taxon>
    </lineage>
</organism>
<accession>A0A451ATC7</accession>
<evidence type="ECO:0000313" key="2">
    <source>
        <dbReference type="EMBL" id="VFK73869.1"/>
    </source>
</evidence>
<gene>
    <name evidence="1" type="ORF">BECKUNK1418G_GA0071005_13541</name>
    <name evidence="2" type="ORF">BECKUNK1418H_GA0071006_13341</name>
</gene>
<dbReference type="EMBL" id="CAADFZ010000354">
    <property type="protein sequence ID" value="VFK69308.1"/>
    <property type="molecule type" value="Genomic_DNA"/>
</dbReference>
<reference evidence="1" key="1">
    <citation type="submission" date="2019-02" db="EMBL/GenBank/DDBJ databases">
        <authorList>
            <person name="Gruber-Vodicka R. H."/>
            <person name="Seah K. B. B."/>
        </authorList>
    </citation>
    <scope>NUCLEOTIDE SEQUENCE</scope>
    <source>
        <strain evidence="2">BECK_BY19</strain>
        <strain evidence="1">BECK_BY8</strain>
    </source>
</reference>
<proteinExistence type="predicted"/>
<protein>
    <submittedName>
        <fullName evidence="1">Uncharacterized protein</fullName>
    </submittedName>
</protein>
<dbReference type="AlphaFoldDB" id="A0A451ATC7"/>
<dbReference type="EMBL" id="CAADGD010000334">
    <property type="protein sequence ID" value="VFK73869.1"/>
    <property type="molecule type" value="Genomic_DNA"/>
</dbReference>
<sequence>MALLSQISRLIGILSCKGLDIFKAWAIFLCPSPASKCRRSISFILRIGILLFGIFLSTKKVEKTPYVFEIFQRYLRTYSDEIFTNSNRPEKWATFVGISAHFPSEWVPTFPRNMHLIFLDRFVEDFLGNGLSINPWPSQRKIYAYLRCTSGVSGGGVAWTKWLMIDLKKVSRRLRFFSE</sequence>
<evidence type="ECO:0000313" key="1">
    <source>
        <dbReference type="EMBL" id="VFK69308.1"/>
    </source>
</evidence>
<name>A0A451ATC7_9GAMM</name>